<evidence type="ECO:0000256" key="3">
    <source>
        <dbReference type="ARBA" id="ARBA00022801"/>
    </source>
</evidence>
<feature type="domain" description="Inhibitor I9" evidence="8">
    <location>
        <begin position="36"/>
        <end position="104"/>
    </location>
</feature>
<dbReference type="Proteomes" id="UP000663846">
    <property type="component" value="Unassembled WGS sequence"/>
</dbReference>
<comment type="caution">
    <text evidence="9">The sequence shown here is derived from an EMBL/GenBank/DDBJ whole genome shotgun (WGS) entry which is preliminary data.</text>
</comment>
<feature type="active site" description="Charge relay system" evidence="5">
    <location>
        <position position="335"/>
    </location>
</feature>
<dbReference type="PANTHER" id="PTHR43806">
    <property type="entry name" value="PEPTIDASE S8"/>
    <property type="match status" value="1"/>
</dbReference>
<evidence type="ECO:0000259" key="7">
    <source>
        <dbReference type="Pfam" id="PF00082"/>
    </source>
</evidence>
<sequence length="386" mass="39834">MRTAFVVSALAFIAPALSAPTVVPIIKRAGPVKPNSYIVKLKDDASNETWSKLAEAMGQSGSSMTHDYRPLMNAFAGNLLGSGLSVLQNSKDVEYIEQDSIVSIDHGDDDSGFDLASSANVQPREPLAARTDAPVCDTKIVTVYGIDTGIYKEHNCFGGRAFPGFVYSGGTPGDDNGHGTHTIATAICTKYGLATSAHGIEVKGKLLGADGSGSSSDVIAGVVWAAEDFVSKNVPAVATMSLGGPIAKALDKAVEGAIGRGLHFTVAAGNSNAPADLFSPARVNEANTIGAVDSENKKASFSNFGPKLDAWAPGVNILSAWIGNPNAENTISGTSMATPHVAGILAVAICKYGNKKPEQISADLKSHAAPVVKGALLSTDLLAQPW</sequence>
<name>A0A8H3AZE3_9AGAM</name>
<keyword evidence="2 5" id="KW-0645">Protease</keyword>
<dbReference type="InterPro" id="IPR010259">
    <property type="entry name" value="S8pro/Inhibitor_I9"/>
</dbReference>
<dbReference type="CDD" id="cd04077">
    <property type="entry name" value="Peptidases_S8_PCSK9_ProteinaseK_like"/>
    <property type="match status" value="1"/>
</dbReference>
<feature type="signal peptide" evidence="6">
    <location>
        <begin position="1"/>
        <end position="18"/>
    </location>
</feature>
<protein>
    <recommendedName>
        <fullName evidence="11">Cuticle-degrading protease</fullName>
    </recommendedName>
</protein>
<evidence type="ECO:0008006" key="11">
    <source>
        <dbReference type="Google" id="ProtNLM"/>
    </source>
</evidence>
<dbReference type="GO" id="GO:0004252">
    <property type="term" value="F:serine-type endopeptidase activity"/>
    <property type="evidence" value="ECO:0007669"/>
    <property type="project" value="UniProtKB-UniRule"/>
</dbReference>
<evidence type="ECO:0000256" key="4">
    <source>
        <dbReference type="ARBA" id="ARBA00022825"/>
    </source>
</evidence>
<reference evidence="9" key="1">
    <citation type="submission" date="2021-01" db="EMBL/GenBank/DDBJ databases">
        <authorList>
            <person name="Kaushik A."/>
        </authorList>
    </citation>
    <scope>NUCLEOTIDE SEQUENCE</scope>
    <source>
        <strain evidence="9">AG1-1C</strain>
    </source>
</reference>
<accession>A0A8H3AZE3</accession>
<dbReference type="InterPro" id="IPR037045">
    <property type="entry name" value="S8pro/Inhibitor_I9_sf"/>
</dbReference>
<evidence type="ECO:0000256" key="2">
    <source>
        <dbReference type="ARBA" id="ARBA00022670"/>
    </source>
</evidence>
<dbReference type="InterPro" id="IPR000209">
    <property type="entry name" value="Peptidase_S8/S53_dom"/>
</dbReference>
<dbReference type="EMBL" id="CAJMWS010000438">
    <property type="protein sequence ID" value="CAE6444224.1"/>
    <property type="molecule type" value="Genomic_DNA"/>
</dbReference>
<comment type="similarity">
    <text evidence="1 5">Belongs to the peptidase S8 family.</text>
</comment>
<dbReference type="AlphaFoldDB" id="A0A8H3AZE3"/>
<evidence type="ECO:0000256" key="6">
    <source>
        <dbReference type="SAM" id="SignalP"/>
    </source>
</evidence>
<dbReference type="InterPro" id="IPR034193">
    <property type="entry name" value="PCSK9_ProteinaseK-like"/>
</dbReference>
<dbReference type="SUPFAM" id="SSF52743">
    <property type="entry name" value="Subtilisin-like"/>
    <property type="match status" value="1"/>
</dbReference>
<dbReference type="PANTHER" id="PTHR43806:SF11">
    <property type="entry name" value="CEREVISIN-RELATED"/>
    <property type="match status" value="1"/>
</dbReference>
<dbReference type="InterPro" id="IPR036852">
    <property type="entry name" value="Peptidase_S8/S53_dom_sf"/>
</dbReference>
<dbReference type="Gene3D" id="3.40.50.200">
    <property type="entry name" value="Peptidase S8/S53 domain"/>
    <property type="match status" value="1"/>
</dbReference>
<evidence type="ECO:0000313" key="9">
    <source>
        <dbReference type="EMBL" id="CAE6444224.1"/>
    </source>
</evidence>
<proteinExistence type="inferred from homology"/>
<dbReference type="InterPro" id="IPR015500">
    <property type="entry name" value="Peptidase_S8_subtilisin-rel"/>
</dbReference>
<dbReference type="SUPFAM" id="SSF54897">
    <property type="entry name" value="Protease propeptides/inhibitors"/>
    <property type="match status" value="1"/>
</dbReference>
<gene>
    <name evidence="9" type="ORF">RDB_LOCUS135305</name>
</gene>
<organism evidence="9 10">
    <name type="scientific">Rhizoctonia solani</name>
    <dbReference type="NCBI Taxonomy" id="456999"/>
    <lineage>
        <taxon>Eukaryota</taxon>
        <taxon>Fungi</taxon>
        <taxon>Dikarya</taxon>
        <taxon>Basidiomycota</taxon>
        <taxon>Agaricomycotina</taxon>
        <taxon>Agaricomycetes</taxon>
        <taxon>Cantharellales</taxon>
        <taxon>Ceratobasidiaceae</taxon>
        <taxon>Rhizoctonia</taxon>
    </lineage>
</organism>
<feature type="active site" description="Charge relay system" evidence="5">
    <location>
        <position position="178"/>
    </location>
</feature>
<keyword evidence="3 5" id="KW-0378">Hydrolase</keyword>
<dbReference type="Gene3D" id="3.30.70.80">
    <property type="entry name" value="Peptidase S8 propeptide/proteinase inhibitor I9"/>
    <property type="match status" value="1"/>
</dbReference>
<feature type="domain" description="Peptidase S8/S53" evidence="7">
    <location>
        <begin position="147"/>
        <end position="368"/>
    </location>
</feature>
<evidence type="ECO:0000259" key="8">
    <source>
        <dbReference type="Pfam" id="PF05922"/>
    </source>
</evidence>
<dbReference type="PROSITE" id="PS51892">
    <property type="entry name" value="SUBTILASE"/>
    <property type="match status" value="1"/>
</dbReference>
<dbReference type="GO" id="GO:0006508">
    <property type="term" value="P:proteolysis"/>
    <property type="evidence" value="ECO:0007669"/>
    <property type="project" value="UniProtKB-KW"/>
</dbReference>
<dbReference type="Pfam" id="PF05922">
    <property type="entry name" value="Inhibitor_I9"/>
    <property type="match status" value="1"/>
</dbReference>
<keyword evidence="4 5" id="KW-0720">Serine protease</keyword>
<evidence type="ECO:0000256" key="1">
    <source>
        <dbReference type="ARBA" id="ARBA00011073"/>
    </source>
</evidence>
<evidence type="ECO:0000313" key="10">
    <source>
        <dbReference type="Proteomes" id="UP000663846"/>
    </source>
</evidence>
<feature type="chain" id="PRO_5034307768" description="Cuticle-degrading protease" evidence="6">
    <location>
        <begin position="19"/>
        <end position="386"/>
    </location>
</feature>
<evidence type="ECO:0000256" key="5">
    <source>
        <dbReference type="PROSITE-ProRule" id="PRU01240"/>
    </source>
</evidence>
<dbReference type="Pfam" id="PF00082">
    <property type="entry name" value="Peptidase_S8"/>
    <property type="match status" value="1"/>
</dbReference>
<dbReference type="InterPro" id="IPR050131">
    <property type="entry name" value="Peptidase_S8_subtilisin-like"/>
</dbReference>
<dbReference type="InterPro" id="IPR023828">
    <property type="entry name" value="Peptidase_S8_Ser-AS"/>
</dbReference>
<keyword evidence="6" id="KW-0732">Signal</keyword>
<dbReference type="PRINTS" id="PR00723">
    <property type="entry name" value="SUBTILISIN"/>
</dbReference>
<feature type="active site" description="Charge relay system" evidence="5">
    <location>
        <position position="147"/>
    </location>
</feature>
<dbReference type="PROSITE" id="PS00138">
    <property type="entry name" value="SUBTILASE_SER"/>
    <property type="match status" value="1"/>
</dbReference>
<dbReference type="GO" id="GO:0005615">
    <property type="term" value="C:extracellular space"/>
    <property type="evidence" value="ECO:0007669"/>
    <property type="project" value="TreeGrafter"/>
</dbReference>